<comment type="caution">
    <text evidence="2">The sequence shown here is derived from an EMBL/GenBank/DDBJ whole genome shotgun (WGS) entry which is preliminary data.</text>
</comment>
<evidence type="ECO:0000313" key="2">
    <source>
        <dbReference type="EMBL" id="TDO43422.1"/>
    </source>
</evidence>
<keyword evidence="3" id="KW-1185">Reference proteome</keyword>
<dbReference type="RefSeq" id="WP_133803840.1">
    <property type="nucleotide sequence ID" value="NZ_SNWQ01000018.1"/>
</dbReference>
<protein>
    <recommendedName>
        <fullName evidence="1">DUF7711 domain-containing protein</fullName>
    </recommendedName>
</protein>
<reference evidence="2 3" key="1">
    <citation type="submission" date="2019-03" db="EMBL/GenBank/DDBJ databases">
        <title>Genomic Encyclopedia of Type Strains, Phase III (KMG-III): the genomes of soil and plant-associated and newly described type strains.</title>
        <authorList>
            <person name="Whitman W."/>
        </authorList>
    </citation>
    <scope>NUCLEOTIDE SEQUENCE [LARGE SCALE GENOMIC DNA]</scope>
    <source>
        <strain evidence="2 3">VKM Ac-2527</strain>
    </source>
</reference>
<organism evidence="2 3">
    <name type="scientific">Kribbella caucasensis</name>
    <dbReference type="NCBI Taxonomy" id="2512215"/>
    <lineage>
        <taxon>Bacteria</taxon>
        <taxon>Bacillati</taxon>
        <taxon>Actinomycetota</taxon>
        <taxon>Actinomycetes</taxon>
        <taxon>Propionibacteriales</taxon>
        <taxon>Kribbellaceae</taxon>
        <taxon>Kribbella</taxon>
    </lineage>
</organism>
<proteinExistence type="predicted"/>
<dbReference type="Proteomes" id="UP000295388">
    <property type="component" value="Unassembled WGS sequence"/>
</dbReference>
<feature type="domain" description="DUF7711" evidence="1">
    <location>
        <begin position="1"/>
        <end position="196"/>
    </location>
</feature>
<evidence type="ECO:0000313" key="3">
    <source>
        <dbReference type="Proteomes" id="UP000295388"/>
    </source>
</evidence>
<sequence length="204" mass="23681">MRHRRAVDKLRQLAEACQSTTRMPLEEPFLREAYVFGDILDGDDPIEYLQIAFTLNLPPEEVPWCSQPPGTPWLVQTLRLDKGGFAYWWRSGHGPVWNHAIRRPVRFWSLDGTDEAVLDALQERRFADLPRLEASPAELLRRAEVELDQALTQLRGVHEKYWDREWRSEHRGGGRYPETHLWEAADGYLDLLDAVHRLATEATA</sequence>
<evidence type="ECO:0000259" key="1">
    <source>
        <dbReference type="Pfam" id="PF24821"/>
    </source>
</evidence>
<dbReference type="Pfam" id="PF24821">
    <property type="entry name" value="DUF7711"/>
    <property type="match status" value="1"/>
</dbReference>
<accession>A0A4R6K4Q6</accession>
<dbReference type="EMBL" id="SNWQ01000018">
    <property type="protein sequence ID" value="TDO43422.1"/>
    <property type="molecule type" value="Genomic_DNA"/>
</dbReference>
<dbReference type="InterPro" id="IPR056128">
    <property type="entry name" value="DUF7711"/>
</dbReference>
<dbReference type="OrthoDB" id="3529973at2"/>
<name>A0A4R6K4Q6_9ACTN</name>
<gene>
    <name evidence="2" type="ORF">EV643_118165</name>
</gene>
<dbReference type="AlphaFoldDB" id="A0A4R6K4Q6"/>